<dbReference type="Proteomes" id="UP000186736">
    <property type="component" value="Unassembled WGS sequence"/>
</dbReference>
<accession>A0A1Q9R5G2</accession>
<proteinExistence type="predicted"/>
<evidence type="ECO:0000313" key="1">
    <source>
        <dbReference type="EMBL" id="OLS62621.1"/>
    </source>
</evidence>
<evidence type="ECO:0000313" key="2">
    <source>
        <dbReference type="Proteomes" id="UP000186736"/>
    </source>
</evidence>
<dbReference type="EMBL" id="MKZO01000020">
    <property type="protein sequence ID" value="OLS62621.1"/>
    <property type="molecule type" value="Genomic_DNA"/>
</dbReference>
<comment type="caution">
    <text evidence="1">The sequence shown here is derived from an EMBL/GenBank/DDBJ whole genome shotgun (WGS) entry which is preliminary data.</text>
</comment>
<sequence length="37" mass="4586">MGTLELTREIDDREEQLFERASFLRETVKDLNTYFYR</sequence>
<gene>
    <name evidence="1" type="ORF">PSEMO_23830</name>
</gene>
<organism evidence="1 2">
    <name type="scientific">Pseudomonas putida</name>
    <name type="common">Arthrobacter siderocapsulatus</name>
    <dbReference type="NCBI Taxonomy" id="303"/>
    <lineage>
        <taxon>Bacteria</taxon>
        <taxon>Pseudomonadati</taxon>
        <taxon>Pseudomonadota</taxon>
        <taxon>Gammaproteobacteria</taxon>
        <taxon>Pseudomonadales</taxon>
        <taxon>Pseudomonadaceae</taxon>
        <taxon>Pseudomonas</taxon>
    </lineage>
</organism>
<name>A0A1Q9R5G2_PSEPU</name>
<protein>
    <submittedName>
        <fullName evidence="1">Uncharacterized protein</fullName>
    </submittedName>
</protein>
<reference evidence="1 2" key="1">
    <citation type="submission" date="2016-10" db="EMBL/GenBank/DDBJ databases">
        <title>Genome Sequence of Pseudomonas putida GM4FR.</title>
        <authorList>
            <person name="Poehlein A."/>
            <person name="Wemheuer F."/>
            <person name="Hollensteiner J."/>
            <person name="Wemheuer B."/>
        </authorList>
    </citation>
    <scope>NUCLEOTIDE SEQUENCE [LARGE SCALE GENOMIC DNA]</scope>
    <source>
        <strain evidence="1 2">GM4FR</strain>
    </source>
</reference>
<dbReference type="AlphaFoldDB" id="A0A1Q9R5G2"/>